<gene>
    <name evidence="2" type="ORF">OB935_04755</name>
    <name evidence="3" type="ORF">OB959_17340</name>
</gene>
<feature type="transmembrane region" description="Helical" evidence="1">
    <location>
        <begin position="89"/>
        <end position="107"/>
    </location>
</feature>
<evidence type="ECO:0000313" key="3">
    <source>
        <dbReference type="EMBL" id="MDM5141537.1"/>
    </source>
</evidence>
<evidence type="ECO:0000256" key="1">
    <source>
        <dbReference type="SAM" id="Phobius"/>
    </source>
</evidence>
<evidence type="ECO:0000313" key="5">
    <source>
        <dbReference type="Proteomes" id="UP001168216"/>
    </source>
</evidence>
<comment type="caution">
    <text evidence="3">The sequence shown here is derived from an EMBL/GenBank/DDBJ whole genome shotgun (WGS) entry which is preliminary data.</text>
</comment>
<dbReference type="AlphaFoldDB" id="A0AAW7IDL6"/>
<evidence type="ECO:0000313" key="2">
    <source>
        <dbReference type="EMBL" id="MDM5071166.1"/>
    </source>
</evidence>
<keyword evidence="1" id="KW-1133">Transmembrane helix</keyword>
<name>A0AAW7IDL6_9GAMM</name>
<organism evidence="3 5">
    <name type="scientific">Aeromonas bestiarum</name>
    <dbReference type="NCBI Taxonomy" id="105751"/>
    <lineage>
        <taxon>Bacteria</taxon>
        <taxon>Pseudomonadati</taxon>
        <taxon>Pseudomonadota</taxon>
        <taxon>Gammaproteobacteria</taxon>
        <taxon>Aeromonadales</taxon>
        <taxon>Aeromonadaceae</taxon>
        <taxon>Aeromonas</taxon>
    </lineage>
</organism>
<dbReference type="EMBL" id="JAOPLV010000009">
    <property type="protein sequence ID" value="MDM5141537.1"/>
    <property type="molecule type" value="Genomic_DNA"/>
</dbReference>
<keyword evidence="1" id="KW-0812">Transmembrane</keyword>
<protein>
    <submittedName>
        <fullName evidence="3">Phage holin family protein</fullName>
    </submittedName>
</protein>
<dbReference type="RefSeq" id="WP_288031597.1">
    <property type="nucleotide sequence ID" value="NZ_JAOPLL010000002.1"/>
</dbReference>
<keyword evidence="4" id="KW-1185">Reference proteome</keyword>
<evidence type="ECO:0000313" key="4">
    <source>
        <dbReference type="Proteomes" id="UP001168107"/>
    </source>
</evidence>
<feature type="transmembrane region" description="Helical" evidence="1">
    <location>
        <begin position="54"/>
        <end position="77"/>
    </location>
</feature>
<reference evidence="3" key="1">
    <citation type="submission" date="2023-08" db="EMBL/GenBank/DDBJ databases">
        <title>WGS of Aeromonas isolates.</title>
        <authorList>
            <person name="Lee H."/>
        </authorList>
    </citation>
    <scope>NUCLEOTIDE SEQUENCE</scope>
    <source>
        <strain evidence="3">SL22</strain>
        <strain evidence="2">SU58-3</strain>
    </source>
</reference>
<dbReference type="Pfam" id="PF16931">
    <property type="entry name" value="Phage_holin_8"/>
    <property type="match status" value="1"/>
</dbReference>
<accession>A0AAW7IDL6</accession>
<keyword evidence="1" id="KW-0472">Membrane</keyword>
<feature type="transmembrane region" description="Helical" evidence="1">
    <location>
        <begin position="20"/>
        <end position="42"/>
    </location>
</feature>
<dbReference type="EMBL" id="JAOPLL010000002">
    <property type="protein sequence ID" value="MDM5071166.1"/>
    <property type="molecule type" value="Genomic_DNA"/>
</dbReference>
<proteinExistence type="predicted"/>
<sequence>MPEPISSSAATSTLTGLALLSLFPGLDIEVVLAAFAGAMVFIATTTELGNLRKAGLFVAAFIIGILFADQVAAIMTTVLPVKAAGSPRAIGALLASAMAVHLLQWALRKAPEDLFKLRKGG</sequence>
<dbReference type="Proteomes" id="UP001168216">
    <property type="component" value="Unassembled WGS sequence"/>
</dbReference>
<dbReference type="InterPro" id="IPR032637">
    <property type="entry name" value="Phage_holin-like"/>
</dbReference>
<dbReference type="Proteomes" id="UP001168107">
    <property type="component" value="Unassembled WGS sequence"/>
</dbReference>